<organism evidence="2 3">
    <name type="scientific">Toxoplasma gondii TgCatPRC2</name>
    <dbReference type="NCBI Taxonomy" id="1130821"/>
    <lineage>
        <taxon>Eukaryota</taxon>
        <taxon>Sar</taxon>
        <taxon>Alveolata</taxon>
        <taxon>Apicomplexa</taxon>
        <taxon>Conoidasida</taxon>
        <taxon>Coccidia</taxon>
        <taxon>Eucoccidiorida</taxon>
        <taxon>Eimeriorina</taxon>
        <taxon>Sarcocystidae</taxon>
        <taxon>Toxoplasma</taxon>
    </lineage>
</organism>
<gene>
    <name evidence="2" type="ORF">TGPRC2_425870</name>
</gene>
<dbReference type="VEuPathDB" id="ToxoDB:TGPRC2_425870"/>
<feature type="region of interest" description="Disordered" evidence="1">
    <location>
        <begin position="236"/>
        <end position="272"/>
    </location>
</feature>
<dbReference type="EMBL" id="AHZP02001946">
    <property type="protein sequence ID" value="KYK65524.1"/>
    <property type="molecule type" value="Genomic_DNA"/>
</dbReference>
<protein>
    <submittedName>
        <fullName evidence="2">Uncharacterized protein</fullName>
    </submittedName>
</protein>
<dbReference type="Proteomes" id="UP000075225">
    <property type="component" value="Unassembled WGS sequence"/>
</dbReference>
<comment type="caution">
    <text evidence="2">The sequence shown here is derived from an EMBL/GenBank/DDBJ whole genome shotgun (WGS) entry which is preliminary data.</text>
</comment>
<sequence>MWRHTFAEKSASGDLGWLPLRSSPFGFFRRLRRSPTGASYAERGTGTKKVVHLVSERLFAKKLDWDDPVCLRAATAWLAERVGEAQRRGLREVLRKNQKRRIEEAGNRRKKARRRVRESEHAERPSVVISHPLSASACRAGDSGLQMRARRRWGLRMMLREKRRREEADEAEMAAREFRKCRKKDPRLRALLRRGISAKREIGPVAETRATPGSAGSLLATEIVKRGNADGVCERKVRKRRSLPRKSVQNTRRDSACTGAQFADKPTGEKPVKNLTKKNATVVSAQAMPCTLALPRVYRHLGNQSRNDFGILSFAEEAEVARRESRHTLLRSSGDVHTVESSLLSAEAGKEKLFSEKQTRQVALRQVPSLWLALFSAGPPKSLV</sequence>
<reference evidence="3" key="1">
    <citation type="submission" date="2016-03" db="EMBL/GenBank/DDBJ databases">
        <authorList>
            <person name="Sibley D."/>
            <person name="Venepally P."/>
            <person name="Karamycheva S."/>
            <person name="Hadjithomas M."/>
            <person name="Khan A."/>
            <person name="Brunk B."/>
            <person name="Roos D."/>
            <person name="Caler E."/>
            <person name="Lorenzi H."/>
        </authorList>
    </citation>
    <scope>NUCLEOTIDE SEQUENCE [LARGE SCALE GENOMIC DNA]</scope>
    <source>
        <strain evidence="3">TgCatPRC2</strain>
    </source>
</reference>
<proteinExistence type="predicted"/>
<evidence type="ECO:0000256" key="1">
    <source>
        <dbReference type="SAM" id="MobiDB-lite"/>
    </source>
</evidence>
<dbReference type="AlphaFoldDB" id="A0A151H885"/>
<evidence type="ECO:0000313" key="3">
    <source>
        <dbReference type="Proteomes" id="UP000075225"/>
    </source>
</evidence>
<evidence type="ECO:0000313" key="2">
    <source>
        <dbReference type="EMBL" id="KYK65524.1"/>
    </source>
</evidence>
<accession>A0A151H885</accession>
<feature type="region of interest" description="Disordered" evidence="1">
    <location>
        <begin position="102"/>
        <end position="127"/>
    </location>
</feature>
<name>A0A151H885_TOXGO</name>